<keyword evidence="4" id="KW-1185">Reference proteome</keyword>
<dbReference type="KEGG" id="cau:Caur_1998"/>
<accession>A9WEF1</accession>
<dbReference type="PATRIC" id="fig|324602.8.peg.2268"/>
<dbReference type="HOGENOM" id="CLU_120851_0_0_0"/>
<gene>
    <name evidence="3" type="ordered locus">Caur_1998</name>
</gene>
<dbReference type="InParanoid" id="A9WEF1"/>
<proteinExistence type="predicted"/>
<evidence type="ECO:0000256" key="2">
    <source>
        <dbReference type="SAM" id="Phobius"/>
    </source>
</evidence>
<dbReference type="eggNOG" id="ENOG5030T4Z">
    <property type="taxonomic scope" value="Bacteria"/>
</dbReference>
<dbReference type="Proteomes" id="UP000002008">
    <property type="component" value="Chromosome"/>
</dbReference>
<organism evidence="3 4">
    <name type="scientific">Chloroflexus aurantiacus (strain ATCC 29366 / DSM 635 / J-10-fl)</name>
    <dbReference type="NCBI Taxonomy" id="324602"/>
    <lineage>
        <taxon>Bacteria</taxon>
        <taxon>Bacillati</taxon>
        <taxon>Chloroflexota</taxon>
        <taxon>Chloroflexia</taxon>
        <taxon>Chloroflexales</taxon>
        <taxon>Chloroflexineae</taxon>
        <taxon>Chloroflexaceae</taxon>
        <taxon>Chloroflexus</taxon>
    </lineage>
</organism>
<evidence type="ECO:0000256" key="1">
    <source>
        <dbReference type="SAM" id="MobiDB-lite"/>
    </source>
</evidence>
<keyword evidence="2" id="KW-1133">Transmembrane helix</keyword>
<keyword evidence="2" id="KW-0472">Membrane</keyword>
<dbReference type="AlphaFoldDB" id="A9WEF1"/>
<sequence>MRTTRAAAMSSSEPTSSPLPSPSSRWRHYVRLLVPHLLTILISLGLFTLLQTWLQPAPIPAEPQIATVTPLPTIPPTPIPTPQPTLPPVPVDEGLIRLSILDLQAENARLRTATHLLRAAITLDEAVNALQRNDMAEADRALMTARRALDRAYNLSTEQQKGPIDVIRLQISQIRDDLGVRPEGADRRLWQVRRLILTLVDE</sequence>
<evidence type="ECO:0000313" key="3">
    <source>
        <dbReference type="EMBL" id="ABY35213.1"/>
    </source>
</evidence>
<dbReference type="EMBL" id="CP000909">
    <property type="protein sequence ID" value="ABY35213.1"/>
    <property type="molecule type" value="Genomic_DNA"/>
</dbReference>
<name>A9WEF1_CHLAA</name>
<dbReference type="STRING" id="324602.Caur_1998"/>
<evidence type="ECO:0000313" key="4">
    <source>
        <dbReference type="Proteomes" id="UP000002008"/>
    </source>
</evidence>
<reference evidence="4" key="1">
    <citation type="journal article" date="2011" name="BMC Genomics">
        <title>Complete genome sequence of the filamentous anoxygenic phototrophic bacterium Chloroflexus aurantiacus.</title>
        <authorList>
            <person name="Tang K.H."/>
            <person name="Barry K."/>
            <person name="Chertkov O."/>
            <person name="Dalin E."/>
            <person name="Han C.S."/>
            <person name="Hauser L.J."/>
            <person name="Honchak B.M."/>
            <person name="Karbach L.E."/>
            <person name="Land M.L."/>
            <person name="Lapidus A."/>
            <person name="Larimer F.W."/>
            <person name="Mikhailova N."/>
            <person name="Pitluck S."/>
            <person name="Pierson B.K."/>
            <person name="Blankenship R.E."/>
        </authorList>
    </citation>
    <scope>NUCLEOTIDE SEQUENCE [LARGE SCALE GENOMIC DNA]</scope>
    <source>
        <strain evidence="4">ATCC 29366 / DSM 635 / J-10-fl</strain>
    </source>
</reference>
<protein>
    <submittedName>
        <fullName evidence="3">Uncharacterized protein</fullName>
    </submittedName>
</protein>
<keyword evidence="2" id="KW-0812">Transmembrane</keyword>
<feature type="compositionally biased region" description="Low complexity" evidence="1">
    <location>
        <begin position="10"/>
        <end position="23"/>
    </location>
</feature>
<feature type="transmembrane region" description="Helical" evidence="2">
    <location>
        <begin position="32"/>
        <end position="54"/>
    </location>
</feature>
<dbReference type="EnsemblBacteria" id="ABY35213">
    <property type="protein sequence ID" value="ABY35213"/>
    <property type="gene ID" value="Caur_1998"/>
</dbReference>
<feature type="region of interest" description="Disordered" evidence="1">
    <location>
        <begin position="1"/>
        <end position="23"/>
    </location>
</feature>